<sequence length="379" mass="39631">MSEPPGSEPPSGTPAAAPFVPRFHRAFDVAVVSTVVLWQVVAAGTALLVYLPHFRPPAAAAAAWAAQVLIIAAGAAALLRGGRSRRVAWTLTAADLAAGAAVAAACPEALLLKIDWGWTSTGMIAVLLLLRRPARELVAVLLANAGVVLAVLCAGDALSRHNVAGVVTLVYASASVQLALLAGARVFRDSGGLAADAAAEQWEIANREAVIAEVVTARRARYRSARTVVEPLLRGLADGTADPSDPELRRRCAAAEAALRHVLTEREDVPDPVMRALRPGIDDAVRRGVVVDVASVGDPPRLPDRTGTALSRAPLAALASTRRYARVTVVSTGPDEVSVSVLGDGELALPPRGSARDGVTLVTDHDDDLHWVEARWRES</sequence>
<keyword evidence="3" id="KW-1185">Reference proteome</keyword>
<comment type="caution">
    <text evidence="2">The sequence shown here is derived from an EMBL/GenBank/DDBJ whole genome shotgun (WGS) entry which is preliminary data.</text>
</comment>
<proteinExistence type="predicted"/>
<keyword evidence="1" id="KW-0812">Transmembrane</keyword>
<dbReference type="Proteomes" id="UP001596380">
    <property type="component" value="Unassembled WGS sequence"/>
</dbReference>
<dbReference type="RefSeq" id="WP_160825213.1">
    <property type="nucleotide sequence ID" value="NZ_JBHSXE010000001.1"/>
</dbReference>
<feature type="transmembrane region" description="Helical" evidence="1">
    <location>
        <begin position="137"/>
        <end position="157"/>
    </location>
</feature>
<feature type="transmembrane region" description="Helical" evidence="1">
    <location>
        <begin position="57"/>
        <end position="79"/>
    </location>
</feature>
<gene>
    <name evidence="2" type="ORF">ACFQKB_46470</name>
</gene>
<protein>
    <recommendedName>
        <fullName evidence="4">Histidine kinase</fullName>
    </recommendedName>
</protein>
<keyword evidence="1" id="KW-0472">Membrane</keyword>
<keyword evidence="1" id="KW-1133">Transmembrane helix</keyword>
<accession>A0ABW2D1R3</accession>
<feature type="transmembrane region" description="Helical" evidence="1">
    <location>
        <begin position="163"/>
        <end position="184"/>
    </location>
</feature>
<organism evidence="2 3">
    <name type="scientific">Actinomadura yumaensis</name>
    <dbReference type="NCBI Taxonomy" id="111807"/>
    <lineage>
        <taxon>Bacteria</taxon>
        <taxon>Bacillati</taxon>
        <taxon>Actinomycetota</taxon>
        <taxon>Actinomycetes</taxon>
        <taxon>Streptosporangiales</taxon>
        <taxon>Thermomonosporaceae</taxon>
        <taxon>Actinomadura</taxon>
    </lineage>
</organism>
<feature type="transmembrane region" description="Helical" evidence="1">
    <location>
        <begin position="29"/>
        <end position="51"/>
    </location>
</feature>
<name>A0ABW2D1R3_9ACTN</name>
<evidence type="ECO:0008006" key="4">
    <source>
        <dbReference type="Google" id="ProtNLM"/>
    </source>
</evidence>
<evidence type="ECO:0000256" key="1">
    <source>
        <dbReference type="SAM" id="Phobius"/>
    </source>
</evidence>
<evidence type="ECO:0000313" key="3">
    <source>
        <dbReference type="Proteomes" id="UP001596380"/>
    </source>
</evidence>
<evidence type="ECO:0000313" key="2">
    <source>
        <dbReference type="EMBL" id="MFC6887278.1"/>
    </source>
</evidence>
<dbReference type="EMBL" id="JBHSXS010000078">
    <property type="protein sequence ID" value="MFC6887278.1"/>
    <property type="molecule type" value="Genomic_DNA"/>
</dbReference>
<reference evidence="3" key="1">
    <citation type="journal article" date="2019" name="Int. J. Syst. Evol. Microbiol.">
        <title>The Global Catalogue of Microorganisms (GCM) 10K type strain sequencing project: providing services to taxonomists for standard genome sequencing and annotation.</title>
        <authorList>
            <consortium name="The Broad Institute Genomics Platform"/>
            <consortium name="The Broad Institute Genome Sequencing Center for Infectious Disease"/>
            <person name="Wu L."/>
            <person name="Ma J."/>
        </authorList>
    </citation>
    <scope>NUCLEOTIDE SEQUENCE [LARGE SCALE GENOMIC DNA]</scope>
    <source>
        <strain evidence="3">JCM 3369</strain>
    </source>
</reference>